<protein>
    <recommendedName>
        <fullName evidence="3">Peptidase S8/S53 domain-containing protein</fullName>
    </recommendedName>
</protein>
<evidence type="ECO:0000313" key="5">
    <source>
        <dbReference type="Proteomes" id="UP000061382"/>
    </source>
</evidence>
<accession>A0A0P0CW90</accession>
<dbReference type="PROSITE" id="PS51892">
    <property type="entry name" value="SUBTILASE"/>
    <property type="match status" value="1"/>
</dbReference>
<dbReference type="Gene3D" id="3.40.50.200">
    <property type="entry name" value="Peptidase S8/S53 domain"/>
    <property type="match status" value="1"/>
</dbReference>
<dbReference type="InterPro" id="IPR036852">
    <property type="entry name" value="Peptidase_S8/S53_dom_sf"/>
</dbReference>
<dbReference type="PANTHER" id="PTHR43399">
    <property type="entry name" value="SUBTILISIN-RELATED"/>
    <property type="match status" value="1"/>
</dbReference>
<comment type="caution">
    <text evidence="2">Lacks conserved residue(s) required for the propagation of feature annotation.</text>
</comment>
<dbReference type="SUPFAM" id="SSF52743">
    <property type="entry name" value="Subtilisin-like"/>
    <property type="match status" value="1"/>
</dbReference>
<dbReference type="Pfam" id="PF00082">
    <property type="entry name" value="Peptidase_S8"/>
    <property type="match status" value="1"/>
</dbReference>
<dbReference type="GO" id="GO:0006508">
    <property type="term" value="P:proteolysis"/>
    <property type="evidence" value="ECO:0007669"/>
    <property type="project" value="InterPro"/>
</dbReference>
<dbReference type="STRING" id="512763.DC20_12270"/>
<dbReference type="InterPro" id="IPR008979">
    <property type="entry name" value="Galactose-bd-like_sf"/>
</dbReference>
<evidence type="ECO:0000313" key="4">
    <source>
        <dbReference type="EMBL" id="ALI99606.1"/>
    </source>
</evidence>
<sequence>MLLSLAIPVVGQKVIGFVDNAKLAPSLRESRTQKQELAVRVQVKDKTLFLSWMKTALPALRPLPTPLANTYFLAKLSAQNLAALTECPYVTFVDAPERIPKEEAHLQNADLTVNKVEAVQVRFPEITGKGLVASIKENAFDPADIDFRGRVLSTAASSVTVTPHATGMATLVGGGGNTSPLGRGVAWQSNLVSSDFSQLLPDETSVLRAQKVSVQNHSYGVGVENYYGLESQAYDQQVIEFPELLHVFSSGNAGIQASSAGRYAGIAGFANLTGQFKISKNTLTVGAVDTSGNVSARSSKGPTFDGRIKPEVVAFGESGSSEASAVVSGVGLLLQQAYQEQHSGKLPPAALVKAALVNSADEKGRLGVDYEAGFGNVDALGAVQSLQERRYFAGSVSQGNSQKFVITAPAGAANLKVTLVWNDPAASPTEEIALVNDLDLTILEFASGREWLPWGLSSYPHKDSLLLPARRQVDRINNVEQVTVALPSAGEFEIKVFGYKLSSADQSFSLVYEFEAPFTWAYPTAGSLLRSGQVNTIRWDAPLALNQKGRLEYRWAGQKWQLAKENVSLQLRKADWLAPDSAGLVQVRLVTGAEEVWMSDEFLLSPVLSMQVGYQCGQEFMLFWPDAKGMQEYQVYGLGDKYLELIARVTDTLLVLNKAQHQGFHYAVTPVLAGKTGLKSFTINYAEQGVQCYLKQFLARQQVTDTVLLDVELSTLHGLAKVVLERKSKDAFQVVQSLDSFSKPNFSLTDLSRVPGRNEYRLQLVTSKGEVFYSETESVFYSPEEYVQVFPNPVLAGSEVQVVASGDELTRIQVLDHTGRALREIWQDGAVKTIKTVGLKPGVYILKVLHDSGNRICRVVLF</sequence>
<dbReference type="EMBL" id="CP012643">
    <property type="protein sequence ID" value="ALI99606.1"/>
    <property type="molecule type" value="Genomic_DNA"/>
</dbReference>
<dbReference type="NCBIfam" id="TIGR04183">
    <property type="entry name" value="Por_Secre_tail"/>
    <property type="match status" value="1"/>
</dbReference>
<dbReference type="PANTHER" id="PTHR43399:SF4">
    <property type="entry name" value="CELL WALL-ASSOCIATED PROTEASE"/>
    <property type="match status" value="1"/>
</dbReference>
<dbReference type="RefSeq" id="WP_062544095.1">
    <property type="nucleotide sequence ID" value="NZ_CP012643.1"/>
</dbReference>
<dbReference type="Gene3D" id="2.60.120.380">
    <property type="match status" value="1"/>
</dbReference>
<proteinExistence type="inferred from homology"/>
<dbReference type="InterPro" id="IPR000209">
    <property type="entry name" value="Peptidase_S8/S53_dom"/>
</dbReference>
<evidence type="ECO:0000256" key="2">
    <source>
        <dbReference type="PROSITE-ProRule" id="PRU01240"/>
    </source>
</evidence>
<gene>
    <name evidence="4" type="ORF">DC20_12270</name>
</gene>
<name>A0A0P0CW90_9BACT</name>
<dbReference type="Proteomes" id="UP000061382">
    <property type="component" value="Chromosome"/>
</dbReference>
<dbReference type="PATRIC" id="fig|512763.3.peg.2691"/>
<dbReference type="InterPro" id="IPR051048">
    <property type="entry name" value="Peptidase_S8/S53_subtilisin"/>
</dbReference>
<dbReference type="GO" id="GO:0004252">
    <property type="term" value="F:serine-type endopeptidase activity"/>
    <property type="evidence" value="ECO:0007669"/>
    <property type="project" value="InterPro"/>
</dbReference>
<evidence type="ECO:0000256" key="1">
    <source>
        <dbReference type="ARBA" id="ARBA00011073"/>
    </source>
</evidence>
<feature type="domain" description="Peptidase S8/S53" evidence="3">
    <location>
        <begin position="157"/>
        <end position="375"/>
    </location>
</feature>
<reference evidence="4 5" key="1">
    <citation type="submission" date="2015-08" db="EMBL/GenBank/DDBJ databases">
        <title>Complete genome sequence of Rufibacter tibetensis strain 1351t, a radiation-resistant bacterium from tibet plateau.</title>
        <authorList>
            <person name="Dai J."/>
        </authorList>
    </citation>
    <scope>NUCLEOTIDE SEQUENCE [LARGE SCALE GENOMIC DNA]</scope>
    <source>
        <strain evidence="4 5">1351</strain>
    </source>
</reference>
<dbReference type="InterPro" id="IPR034058">
    <property type="entry name" value="TagA/B/C/D_pept_dom"/>
</dbReference>
<keyword evidence="5" id="KW-1185">Reference proteome</keyword>
<dbReference type="AlphaFoldDB" id="A0A0P0CW90"/>
<dbReference type="CDD" id="cd04842">
    <property type="entry name" value="Peptidases_S8_Kp43_protease"/>
    <property type="match status" value="1"/>
</dbReference>
<dbReference type="KEGG" id="rti:DC20_12270"/>
<dbReference type="InterPro" id="IPR026444">
    <property type="entry name" value="Secre_tail"/>
</dbReference>
<organism evidence="4 5">
    <name type="scientific">Rufibacter tibetensis</name>
    <dbReference type="NCBI Taxonomy" id="512763"/>
    <lineage>
        <taxon>Bacteria</taxon>
        <taxon>Pseudomonadati</taxon>
        <taxon>Bacteroidota</taxon>
        <taxon>Cytophagia</taxon>
        <taxon>Cytophagales</taxon>
        <taxon>Hymenobacteraceae</taxon>
        <taxon>Rufibacter</taxon>
    </lineage>
</organism>
<dbReference type="SUPFAM" id="SSF49785">
    <property type="entry name" value="Galactose-binding domain-like"/>
    <property type="match status" value="1"/>
</dbReference>
<comment type="similarity">
    <text evidence="1 2">Belongs to the peptidase S8 family.</text>
</comment>
<evidence type="ECO:0000259" key="3">
    <source>
        <dbReference type="Pfam" id="PF00082"/>
    </source>
</evidence>